<dbReference type="Gene3D" id="3.10.120.10">
    <property type="entry name" value="Cytochrome b5-like heme/steroid binding domain"/>
    <property type="match status" value="1"/>
</dbReference>
<feature type="domain" description="Cytochrome b5 heme-binding" evidence="3">
    <location>
        <begin position="24"/>
        <end position="79"/>
    </location>
</feature>
<dbReference type="SUPFAM" id="SSF55856">
    <property type="entry name" value="Cytochrome b5-like heme/steroid binding domain"/>
    <property type="match status" value="1"/>
</dbReference>
<accession>A0A813G8T2</accession>
<sequence>MASAQKKKKAPPPAPLQPGAGAFTAAELLRHDSQNIQIFTSVVGRVYDVTSGGKEFFGPGGPYEMFAGHDGTYNLAVVSLEKPTLDTFEHEYDEDEKECLADWLAYFDNRFGAPVGVLSDRQHSLSVSDLPRATKIPFAKDEDDEEEDPKPPASRL</sequence>
<evidence type="ECO:0000313" key="4">
    <source>
        <dbReference type="EMBL" id="CAE8622670.1"/>
    </source>
</evidence>
<comment type="caution">
    <text evidence="4">The sequence shown here is derived from an EMBL/GenBank/DDBJ whole genome shotgun (WGS) entry which is preliminary data.</text>
</comment>
<comment type="similarity">
    <text evidence="1">Belongs to the cytochrome b5 family. MAPR subfamily.</text>
</comment>
<reference evidence="4" key="1">
    <citation type="submission" date="2021-02" db="EMBL/GenBank/DDBJ databases">
        <authorList>
            <person name="Dougan E. K."/>
            <person name="Rhodes N."/>
            <person name="Thang M."/>
            <person name="Chan C."/>
        </authorList>
    </citation>
    <scope>NUCLEOTIDE SEQUENCE</scope>
</reference>
<dbReference type="InterPro" id="IPR001199">
    <property type="entry name" value="Cyt_B5-like_heme/steroid-bd"/>
</dbReference>
<protein>
    <recommendedName>
        <fullName evidence="3">Cytochrome b5 heme-binding domain-containing protein</fullName>
    </recommendedName>
</protein>
<evidence type="ECO:0000259" key="3">
    <source>
        <dbReference type="Pfam" id="PF00173"/>
    </source>
</evidence>
<proteinExistence type="inferred from homology"/>
<dbReference type="PANTHER" id="PTHR10281">
    <property type="entry name" value="MEMBRANE-ASSOCIATED PROGESTERONE RECEPTOR COMPONENT-RELATED"/>
    <property type="match status" value="1"/>
</dbReference>
<evidence type="ECO:0000313" key="5">
    <source>
        <dbReference type="EMBL" id="CAE8627746.1"/>
    </source>
</evidence>
<evidence type="ECO:0000313" key="6">
    <source>
        <dbReference type="Proteomes" id="UP000654075"/>
    </source>
</evidence>
<organism evidence="4 6">
    <name type="scientific">Polarella glacialis</name>
    <name type="common">Dinoflagellate</name>
    <dbReference type="NCBI Taxonomy" id="89957"/>
    <lineage>
        <taxon>Eukaryota</taxon>
        <taxon>Sar</taxon>
        <taxon>Alveolata</taxon>
        <taxon>Dinophyceae</taxon>
        <taxon>Suessiales</taxon>
        <taxon>Suessiaceae</taxon>
        <taxon>Polarella</taxon>
    </lineage>
</organism>
<evidence type="ECO:0000256" key="2">
    <source>
        <dbReference type="SAM" id="MobiDB-lite"/>
    </source>
</evidence>
<dbReference type="EMBL" id="CAJNNW010000468">
    <property type="protein sequence ID" value="CAE8627746.1"/>
    <property type="molecule type" value="Genomic_DNA"/>
</dbReference>
<dbReference type="Proteomes" id="UP000654075">
    <property type="component" value="Unassembled WGS sequence"/>
</dbReference>
<dbReference type="Pfam" id="PF00173">
    <property type="entry name" value="Cyt-b5"/>
    <property type="match status" value="1"/>
</dbReference>
<dbReference type="OrthoDB" id="899at2759"/>
<dbReference type="GO" id="GO:0016020">
    <property type="term" value="C:membrane"/>
    <property type="evidence" value="ECO:0007669"/>
    <property type="project" value="TreeGrafter"/>
</dbReference>
<dbReference type="Proteomes" id="UP000626109">
    <property type="component" value="Unassembled WGS sequence"/>
</dbReference>
<evidence type="ECO:0000256" key="1">
    <source>
        <dbReference type="ARBA" id="ARBA00038357"/>
    </source>
</evidence>
<keyword evidence="6" id="KW-1185">Reference proteome</keyword>
<dbReference type="InterPro" id="IPR050577">
    <property type="entry name" value="MAPR/NEUFC/NENF-like"/>
</dbReference>
<feature type="region of interest" description="Disordered" evidence="2">
    <location>
        <begin position="135"/>
        <end position="156"/>
    </location>
</feature>
<dbReference type="InterPro" id="IPR036400">
    <property type="entry name" value="Cyt_B5-like_heme/steroid_sf"/>
</dbReference>
<gene>
    <name evidence="4" type="ORF">PGLA1383_LOCUS40082</name>
    <name evidence="5" type="ORF">PGLA2088_LOCUS667</name>
</gene>
<dbReference type="PANTHER" id="PTHR10281:SF76">
    <property type="entry name" value="CALCUTTA CUP-RELATED"/>
    <property type="match status" value="1"/>
</dbReference>
<dbReference type="AlphaFoldDB" id="A0A813G8T2"/>
<dbReference type="EMBL" id="CAJNNV010028032">
    <property type="protein sequence ID" value="CAE8622670.1"/>
    <property type="molecule type" value="Genomic_DNA"/>
</dbReference>
<name>A0A813G8T2_POLGL</name>
<dbReference type="GO" id="GO:0012505">
    <property type="term" value="C:endomembrane system"/>
    <property type="evidence" value="ECO:0007669"/>
    <property type="project" value="TreeGrafter"/>
</dbReference>